<evidence type="ECO:0000256" key="6">
    <source>
        <dbReference type="ARBA" id="ARBA00022989"/>
    </source>
</evidence>
<sequence length="374" mass="41760">MEGQMGMTSRQFFICIFLFTIGTAILAVPSSIAAEARQNAWQPPVIGIGVGMVMVLLYVSVSKNGGAKTLFEINESVLGRWIGWVVNMFLTFSILMFCAQLLFYLGNFVLTQFMPETPLISISLLFGSVGIMAVRSGLQTLVRSAELFFPWFCFFLALLIVLSIPQVKTDNLLPLFEADMPGILRSAYTFDSYTFLPLIFILFILSSSIIRPKSAYRNMYLASALGGLVLILIILLSIGVLGAKESAMDLYPSYELAKAINIAGFLQRIEAIMAFIWFISVYIKMAFFLHCTVQGMKHLFRLKHPRAMALPAGWIAIVLSTVVYPNAMYMKDWDSRVWSAFSLVLGIVYPLILLAIAIVRRKIAQSRGTVQDQE</sequence>
<evidence type="ECO:0000256" key="1">
    <source>
        <dbReference type="ARBA" id="ARBA00004141"/>
    </source>
</evidence>
<feature type="transmembrane region" description="Helical" evidence="8">
    <location>
        <begin position="81"/>
        <end position="105"/>
    </location>
</feature>
<dbReference type="Proteomes" id="UP001596047">
    <property type="component" value="Unassembled WGS sequence"/>
</dbReference>
<evidence type="ECO:0000256" key="5">
    <source>
        <dbReference type="ARBA" id="ARBA00022692"/>
    </source>
</evidence>
<reference evidence="10" key="1">
    <citation type="journal article" date="2019" name="Int. J. Syst. Evol. Microbiol.">
        <title>The Global Catalogue of Microorganisms (GCM) 10K type strain sequencing project: providing services to taxonomists for standard genome sequencing and annotation.</title>
        <authorList>
            <consortium name="The Broad Institute Genomics Platform"/>
            <consortium name="The Broad Institute Genome Sequencing Center for Infectious Disease"/>
            <person name="Wu L."/>
            <person name="Ma J."/>
        </authorList>
    </citation>
    <scope>NUCLEOTIDE SEQUENCE [LARGE SCALE GENOMIC DNA]</scope>
    <source>
        <strain evidence="10">CGMCC 1.3240</strain>
    </source>
</reference>
<dbReference type="EMBL" id="JBHSOW010000032">
    <property type="protein sequence ID" value="MFC5649400.1"/>
    <property type="molecule type" value="Genomic_DNA"/>
</dbReference>
<evidence type="ECO:0000313" key="10">
    <source>
        <dbReference type="Proteomes" id="UP001596047"/>
    </source>
</evidence>
<feature type="transmembrane region" description="Helical" evidence="8">
    <location>
        <begin position="271"/>
        <end position="293"/>
    </location>
</feature>
<feature type="transmembrane region" description="Helical" evidence="8">
    <location>
        <begin position="117"/>
        <end position="135"/>
    </location>
</feature>
<dbReference type="PANTHER" id="PTHR34975:SF2">
    <property type="entry name" value="SPORE GERMINATION PROTEIN A2"/>
    <property type="match status" value="1"/>
</dbReference>
<keyword evidence="3" id="KW-0813">Transport</keyword>
<evidence type="ECO:0000313" key="9">
    <source>
        <dbReference type="EMBL" id="MFC5649400.1"/>
    </source>
</evidence>
<dbReference type="PANTHER" id="PTHR34975">
    <property type="entry name" value="SPORE GERMINATION PROTEIN A2"/>
    <property type="match status" value="1"/>
</dbReference>
<dbReference type="RefSeq" id="WP_379187907.1">
    <property type="nucleotide sequence ID" value="NZ_JBHSOW010000032.1"/>
</dbReference>
<keyword evidence="10" id="KW-1185">Reference proteome</keyword>
<comment type="similarity">
    <text evidence="2">Belongs to the amino acid-polyamine-organocation (APC) superfamily. Spore germination protein (SGP) (TC 2.A.3.9) family.</text>
</comment>
<keyword evidence="5 8" id="KW-0812">Transmembrane</keyword>
<evidence type="ECO:0000256" key="3">
    <source>
        <dbReference type="ARBA" id="ARBA00022448"/>
    </source>
</evidence>
<evidence type="ECO:0000256" key="2">
    <source>
        <dbReference type="ARBA" id="ARBA00007998"/>
    </source>
</evidence>
<name>A0ABW0VUX8_9BACL</name>
<comment type="caution">
    <text evidence="9">The sequence shown here is derived from an EMBL/GenBank/DDBJ whole genome shotgun (WGS) entry which is preliminary data.</text>
</comment>
<feature type="transmembrane region" description="Helical" evidence="8">
    <location>
        <begin position="219"/>
        <end position="243"/>
    </location>
</feature>
<evidence type="ECO:0000256" key="8">
    <source>
        <dbReference type="SAM" id="Phobius"/>
    </source>
</evidence>
<feature type="transmembrane region" description="Helical" evidence="8">
    <location>
        <begin position="147"/>
        <end position="167"/>
    </location>
</feature>
<feature type="transmembrane region" description="Helical" evidence="8">
    <location>
        <begin position="305"/>
        <end position="325"/>
    </location>
</feature>
<feature type="transmembrane region" description="Helical" evidence="8">
    <location>
        <begin position="12"/>
        <end position="34"/>
    </location>
</feature>
<proteinExistence type="inferred from homology"/>
<feature type="transmembrane region" description="Helical" evidence="8">
    <location>
        <begin position="187"/>
        <end position="207"/>
    </location>
</feature>
<organism evidence="9 10">
    <name type="scientific">Paenibacillus solisilvae</name>
    <dbReference type="NCBI Taxonomy" id="2486751"/>
    <lineage>
        <taxon>Bacteria</taxon>
        <taxon>Bacillati</taxon>
        <taxon>Bacillota</taxon>
        <taxon>Bacilli</taxon>
        <taxon>Bacillales</taxon>
        <taxon>Paenibacillaceae</taxon>
        <taxon>Paenibacillus</taxon>
    </lineage>
</organism>
<keyword evidence="4" id="KW-0309">Germination</keyword>
<feature type="transmembrane region" description="Helical" evidence="8">
    <location>
        <begin position="337"/>
        <end position="359"/>
    </location>
</feature>
<keyword evidence="6 8" id="KW-1133">Transmembrane helix</keyword>
<comment type="subcellular location">
    <subcellularLocation>
        <location evidence="1">Membrane</location>
        <topology evidence="1">Multi-pass membrane protein</topology>
    </subcellularLocation>
</comment>
<evidence type="ECO:0000256" key="7">
    <source>
        <dbReference type="ARBA" id="ARBA00023136"/>
    </source>
</evidence>
<protein>
    <submittedName>
        <fullName evidence="9">Endospore germination permease</fullName>
    </submittedName>
</protein>
<evidence type="ECO:0000256" key="4">
    <source>
        <dbReference type="ARBA" id="ARBA00022544"/>
    </source>
</evidence>
<accession>A0ABW0VUX8</accession>
<gene>
    <name evidence="9" type="ORF">ACFPYJ_09700</name>
</gene>
<dbReference type="InterPro" id="IPR004761">
    <property type="entry name" value="Spore_GerAB"/>
</dbReference>
<feature type="transmembrane region" description="Helical" evidence="8">
    <location>
        <begin position="40"/>
        <end position="61"/>
    </location>
</feature>
<dbReference type="NCBIfam" id="TIGR00912">
    <property type="entry name" value="2A0309"/>
    <property type="match status" value="1"/>
</dbReference>
<dbReference type="Pfam" id="PF03845">
    <property type="entry name" value="Spore_permease"/>
    <property type="match status" value="1"/>
</dbReference>
<keyword evidence="7 8" id="KW-0472">Membrane</keyword>